<feature type="domain" description="PhoU" evidence="1">
    <location>
        <begin position="24"/>
        <end position="109"/>
    </location>
</feature>
<dbReference type="InterPro" id="IPR028366">
    <property type="entry name" value="PhoU"/>
</dbReference>
<protein>
    <recommendedName>
        <fullName evidence="1">PhoU domain-containing protein</fullName>
    </recommendedName>
</protein>
<reference evidence="2" key="1">
    <citation type="journal article" date="2020" name="mSystems">
        <title>Genome- and Community-Level Interaction Insights into Carbon Utilization and Element Cycling Functions of Hydrothermarchaeota in Hydrothermal Sediment.</title>
        <authorList>
            <person name="Zhou Z."/>
            <person name="Liu Y."/>
            <person name="Xu W."/>
            <person name="Pan J."/>
            <person name="Luo Z.H."/>
            <person name="Li M."/>
        </authorList>
    </citation>
    <scope>NUCLEOTIDE SEQUENCE [LARGE SCALE GENOMIC DNA]</scope>
    <source>
        <strain evidence="2">HyVt-28</strain>
    </source>
</reference>
<dbReference type="Gene3D" id="1.20.58.220">
    <property type="entry name" value="Phosphate transport system protein phou homolog 2, domain 2"/>
    <property type="match status" value="1"/>
</dbReference>
<dbReference type="SUPFAM" id="SSF109755">
    <property type="entry name" value="PhoU-like"/>
    <property type="match status" value="1"/>
</dbReference>
<dbReference type="InterPro" id="IPR026022">
    <property type="entry name" value="PhoU_dom"/>
</dbReference>
<comment type="caution">
    <text evidence="2">The sequence shown here is derived from an EMBL/GenBank/DDBJ whole genome shotgun (WGS) entry which is preliminary data.</text>
</comment>
<dbReference type="GO" id="GO:0030643">
    <property type="term" value="P:intracellular phosphate ion homeostasis"/>
    <property type="evidence" value="ECO:0007669"/>
    <property type="project" value="InterPro"/>
</dbReference>
<dbReference type="EMBL" id="DRDR01000035">
    <property type="protein sequence ID" value="HDL59967.1"/>
    <property type="molecule type" value="Genomic_DNA"/>
</dbReference>
<dbReference type="PANTHER" id="PTHR42930">
    <property type="entry name" value="PHOSPHATE-SPECIFIC TRANSPORT SYSTEM ACCESSORY PROTEIN PHOU"/>
    <property type="match status" value="1"/>
</dbReference>
<gene>
    <name evidence="2" type="ORF">ENH14_00765</name>
</gene>
<dbReference type="Pfam" id="PF01895">
    <property type="entry name" value="PhoU"/>
    <property type="match status" value="2"/>
</dbReference>
<evidence type="ECO:0000313" key="2">
    <source>
        <dbReference type="EMBL" id="HDL59967.1"/>
    </source>
</evidence>
<dbReference type="GO" id="GO:0045936">
    <property type="term" value="P:negative regulation of phosphate metabolic process"/>
    <property type="evidence" value="ECO:0007669"/>
    <property type="project" value="InterPro"/>
</dbReference>
<organism evidence="2">
    <name type="scientific">candidate division WOR-3 bacterium</name>
    <dbReference type="NCBI Taxonomy" id="2052148"/>
    <lineage>
        <taxon>Bacteria</taxon>
        <taxon>Bacteria division WOR-3</taxon>
    </lineage>
</organism>
<feature type="domain" description="PhoU" evidence="1">
    <location>
        <begin position="131"/>
        <end position="207"/>
    </location>
</feature>
<dbReference type="AlphaFoldDB" id="A0A7V0LTJ1"/>
<evidence type="ECO:0000259" key="1">
    <source>
        <dbReference type="Pfam" id="PF01895"/>
    </source>
</evidence>
<accession>A0A7V0LTJ1</accession>
<dbReference type="PANTHER" id="PTHR42930:SF3">
    <property type="entry name" value="PHOSPHATE-SPECIFIC TRANSPORT SYSTEM ACCESSORY PROTEIN PHOU"/>
    <property type="match status" value="1"/>
</dbReference>
<name>A0A7V0LTJ1_UNCW3</name>
<sequence length="223" mass="25944">MPFRKILNFLKGKTLLVEAREDALEMLIETKYMFLEVNKMLFEKADIDFDVYTLDKKVNKSEIEIRGKILRHLSFGANKYDIVPALVLTSIVIDIERIGDYCKNVFELVEMYPEKLDENSYVKKLKEVSQEIEYEFDVTYVAFKEGDPEKARIVLEKHEELNRLLKQILEEIVKKDSGLSVKMGIIVALLSRYLKRVSAHLKNIASSIVNPFPKIGYQPESEF</sequence>
<proteinExistence type="predicted"/>
<dbReference type="Proteomes" id="UP000886381">
    <property type="component" value="Unassembled WGS sequence"/>
</dbReference>
<dbReference type="InterPro" id="IPR038078">
    <property type="entry name" value="PhoU-like_sf"/>
</dbReference>